<dbReference type="PANTHER" id="PTHR31018:SF3">
    <property type="entry name" value="RECEPTOR PROTEIN-TYROSINE KINASE"/>
    <property type="match status" value="1"/>
</dbReference>
<dbReference type="Gene3D" id="3.80.20.20">
    <property type="entry name" value="Receptor L-domain"/>
    <property type="match status" value="2"/>
</dbReference>
<evidence type="ECO:0000313" key="9">
    <source>
        <dbReference type="Proteomes" id="UP001274830"/>
    </source>
</evidence>
<evidence type="ECO:0000256" key="5">
    <source>
        <dbReference type="ARBA" id="ARBA00023180"/>
    </source>
</evidence>
<reference evidence="8" key="1">
    <citation type="submission" date="2023-07" db="EMBL/GenBank/DDBJ databases">
        <title>Black Yeasts Isolated from many extreme environments.</title>
        <authorList>
            <person name="Coleine C."/>
            <person name="Stajich J.E."/>
            <person name="Selbmann L."/>
        </authorList>
    </citation>
    <scope>NUCLEOTIDE SEQUENCE</scope>
    <source>
        <strain evidence="8">CCFEE 5485</strain>
    </source>
</reference>
<dbReference type="InterPro" id="IPR036941">
    <property type="entry name" value="Rcpt_L-dom_sf"/>
</dbReference>
<protein>
    <submittedName>
        <fullName evidence="8">Cell wall protein Ecm33</fullName>
    </submittedName>
</protein>
<evidence type="ECO:0000256" key="4">
    <source>
        <dbReference type="ARBA" id="ARBA00022729"/>
    </source>
</evidence>
<gene>
    <name evidence="8" type="primary">ecm33</name>
    <name evidence="8" type="ORF">LTR78_006284</name>
</gene>
<evidence type="ECO:0000256" key="6">
    <source>
        <dbReference type="SAM" id="MobiDB-lite"/>
    </source>
</evidence>
<keyword evidence="3" id="KW-0964">Secreted</keyword>
<dbReference type="EMBL" id="JAUTXT010000023">
    <property type="protein sequence ID" value="KAK3673731.1"/>
    <property type="molecule type" value="Genomic_DNA"/>
</dbReference>
<organism evidence="8 9">
    <name type="scientific">Recurvomyces mirabilis</name>
    <dbReference type="NCBI Taxonomy" id="574656"/>
    <lineage>
        <taxon>Eukaryota</taxon>
        <taxon>Fungi</taxon>
        <taxon>Dikarya</taxon>
        <taxon>Ascomycota</taxon>
        <taxon>Pezizomycotina</taxon>
        <taxon>Dothideomycetes</taxon>
        <taxon>Dothideomycetidae</taxon>
        <taxon>Mycosphaerellales</taxon>
        <taxon>Teratosphaeriaceae</taxon>
        <taxon>Recurvomyces</taxon>
    </lineage>
</organism>
<dbReference type="GO" id="GO:0005886">
    <property type="term" value="C:plasma membrane"/>
    <property type="evidence" value="ECO:0007669"/>
    <property type="project" value="TreeGrafter"/>
</dbReference>
<dbReference type="GO" id="GO:0009277">
    <property type="term" value="C:fungal-type cell wall"/>
    <property type="evidence" value="ECO:0007669"/>
    <property type="project" value="TreeGrafter"/>
</dbReference>
<dbReference type="GO" id="GO:0009986">
    <property type="term" value="C:cell surface"/>
    <property type="evidence" value="ECO:0007669"/>
    <property type="project" value="TreeGrafter"/>
</dbReference>
<feature type="region of interest" description="Disordered" evidence="6">
    <location>
        <begin position="349"/>
        <end position="372"/>
    </location>
</feature>
<keyword evidence="5" id="KW-0325">Glycoprotein</keyword>
<comment type="caution">
    <text evidence="8">The sequence shown here is derived from an EMBL/GenBank/DDBJ whole genome shotgun (WGS) entry which is preliminary data.</text>
</comment>
<dbReference type="Pfam" id="PF12454">
    <property type="entry name" value="Ecm33"/>
    <property type="match status" value="1"/>
</dbReference>
<evidence type="ECO:0000256" key="7">
    <source>
        <dbReference type="SAM" id="SignalP"/>
    </source>
</evidence>
<sequence length="400" mass="41101">MAARYIVPALAIVGSAAAQSSCSVSGTTTIQSQGDATALAACQTFTGSIAIASTAVNQIALDGIQRISGSLIANNVTQVTALSGSSLTQIDDSFMLNGLTILTSLNFPRLEAVDTIDWEALPALQGLSFTTGVQQASQVSIQNTQLQSLSGINLQIVQQMTIANNPYLNEINMQLGNISQSLILEANGRNVSATFPNLEWAFNMTFRNVSQVSIPSLASINGSMGFYANFFSSLAAPNLTSIGQTLSFVSNEALTNLSFPELTTVGGGLQVANNTDLQTINGFSALKTVGGALDFNGNFTEVDLPAISDIRGAFNLQSAGDISNACNHFKPLSGSNNVIKGTYTCSGGESHPGGTGTLSPGTNTGSSSSSSSSAKSSANSLYISGTTGLIGVVAAIFGML</sequence>
<comment type="subcellular location">
    <subcellularLocation>
        <location evidence="1">Secreted</location>
        <location evidence="1">Cell wall</location>
    </subcellularLocation>
</comment>
<keyword evidence="9" id="KW-1185">Reference proteome</keyword>
<evidence type="ECO:0000256" key="3">
    <source>
        <dbReference type="ARBA" id="ARBA00022525"/>
    </source>
</evidence>
<feature type="compositionally biased region" description="Low complexity" evidence="6">
    <location>
        <begin position="357"/>
        <end position="372"/>
    </location>
</feature>
<feature type="chain" id="PRO_5042060360" evidence="7">
    <location>
        <begin position="19"/>
        <end position="400"/>
    </location>
</feature>
<dbReference type="AlphaFoldDB" id="A0AAE1C016"/>
<feature type="signal peptide" evidence="7">
    <location>
        <begin position="1"/>
        <end position="18"/>
    </location>
</feature>
<evidence type="ECO:0000256" key="1">
    <source>
        <dbReference type="ARBA" id="ARBA00004191"/>
    </source>
</evidence>
<dbReference type="InterPro" id="IPR051648">
    <property type="entry name" value="CWI-Assembly_Regulator"/>
</dbReference>
<accession>A0AAE1C016</accession>
<dbReference type="Proteomes" id="UP001274830">
    <property type="component" value="Unassembled WGS sequence"/>
</dbReference>
<name>A0AAE1C016_9PEZI</name>
<dbReference type="SUPFAM" id="SSF52058">
    <property type="entry name" value="L domain-like"/>
    <property type="match status" value="2"/>
</dbReference>
<dbReference type="PANTHER" id="PTHR31018">
    <property type="entry name" value="SPORULATION-SPECIFIC PROTEIN-RELATED"/>
    <property type="match status" value="1"/>
</dbReference>
<keyword evidence="4 7" id="KW-0732">Signal</keyword>
<evidence type="ECO:0000256" key="2">
    <source>
        <dbReference type="ARBA" id="ARBA00022512"/>
    </source>
</evidence>
<evidence type="ECO:0000313" key="8">
    <source>
        <dbReference type="EMBL" id="KAK3673731.1"/>
    </source>
</evidence>
<dbReference type="GO" id="GO:0031505">
    <property type="term" value="P:fungal-type cell wall organization"/>
    <property type="evidence" value="ECO:0007669"/>
    <property type="project" value="TreeGrafter"/>
</dbReference>
<keyword evidence="2" id="KW-0134">Cell wall</keyword>
<proteinExistence type="predicted"/>